<feature type="domain" description="DUF4357" evidence="1">
    <location>
        <begin position="46"/>
        <end position="99"/>
    </location>
</feature>
<name>A0ABP7THH6_9FLAO</name>
<comment type="caution">
    <text evidence="2">The sequence shown here is derived from an EMBL/GenBank/DDBJ whole genome shotgun (WGS) entry which is preliminary data.</text>
</comment>
<evidence type="ECO:0000259" key="1">
    <source>
        <dbReference type="Pfam" id="PF14267"/>
    </source>
</evidence>
<accession>A0ABP7THH6</accession>
<dbReference type="RefSeq" id="WP_324691829.1">
    <property type="nucleotide sequence ID" value="NZ_BAABCR010000008.1"/>
</dbReference>
<dbReference type="Proteomes" id="UP001500968">
    <property type="component" value="Unassembled WGS sequence"/>
</dbReference>
<reference evidence="3" key="1">
    <citation type="journal article" date="2019" name="Int. J. Syst. Evol. Microbiol.">
        <title>The Global Catalogue of Microorganisms (GCM) 10K type strain sequencing project: providing services to taxonomists for standard genome sequencing and annotation.</title>
        <authorList>
            <consortium name="The Broad Institute Genomics Platform"/>
            <consortium name="The Broad Institute Genome Sequencing Center for Infectious Disease"/>
            <person name="Wu L."/>
            <person name="Ma J."/>
        </authorList>
    </citation>
    <scope>NUCLEOTIDE SEQUENCE [LARGE SCALE GENOMIC DNA]</scope>
    <source>
        <strain evidence="3">JCM 17064</strain>
    </source>
</reference>
<proteinExistence type="predicted"/>
<dbReference type="EMBL" id="BAABCR010000008">
    <property type="protein sequence ID" value="GAA4026434.1"/>
    <property type="molecule type" value="Genomic_DNA"/>
</dbReference>
<organism evidence="2 3">
    <name type="scientific">Flavobacterium cheonhonense</name>
    <dbReference type="NCBI Taxonomy" id="706185"/>
    <lineage>
        <taxon>Bacteria</taxon>
        <taxon>Pseudomonadati</taxon>
        <taxon>Bacteroidota</taxon>
        <taxon>Flavobacteriia</taxon>
        <taxon>Flavobacteriales</taxon>
        <taxon>Flavobacteriaceae</taxon>
        <taxon>Flavobacterium</taxon>
    </lineage>
</organism>
<dbReference type="InterPro" id="IPR025579">
    <property type="entry name" value="DUF4357"/>
</dbReference>
<keyword evidence="3" id="KW-1185">Reference proteome</keyword>
<dbReference type="Pfam" id="PF14267">
    <property type="entry name" value="DUF4357"/>
    <property type="match status" value="1"/>
</dbReference>
<evidence type="ECO:0000313" key="3">
    <source>
        <dbReference type="Proteomes" id="UP001500968"/>
    </source>
</evidence>
<protein>
    <recommendedName>
        <fullName evidence="1">DUF4357 domain-containing protein</fullName>
    </recommendedName>
</protein>
<sequence>MLRLYIKTLKLAAEGNYFEGKIEILEGSELKKEISASFPKSMIEKREYLIQNGIIKDNGQNYIFTENYISKSPSEASNMILGTSSNGMLYWKNKDGKSLGKLILNDDE</sequence>
<evidence type="ECO:0000313" key="2">
    <source>
        <dbReference type="EMBL" id="GAA4026434.1"/>
    </source>
</evidence>
<gene>
    <name evidence="2" type="ORF">GCM10022386_07300</name>
</gene>